<evidence type="ECO:0000313" key="5">
    <source>
        <dbReference type="Proteomes" id="UP000276133"/>
    </source>
</evidence>
<sequence length="259" mass="28949">MNIDQELANLSQELQKNPANVQAKQAKAVLLNNKALTLSKEAKHDEALKLIKQSIELDQTNPGLFNNQAIFLSKMNKYNEAIESVNKALQLEPENKTSLEILSVNLNNQFTVDVQKGLNNEALEKISRAIELRPGEIIFHCNKASILNKLNRQKEALEWADKALAIDQSSSNARTIKSVILNQLALEDADNQRFGDAIAKIDQAIGLKSNEIGHYINKGSFLLSLDRVQEAAKCADKALELDKENKDAKKLKEIILKRK</sequence>
<feature type="repeat" description="TPR" evidence="3">
    <location>
        <begin position="62"/>
        <end position="95"/>
    </location>
</feature>
<reference evidence="4 5" key="1">
    <citation type="journal article" date="2018" name="Sci. Rep.">
        <title>Genomic signatures of local adaptation to the degree of environmental predictability in rotifers.</title>
        <authorList>
            <person name="Franch-Gras L."/>
            <person name="Hahn C."/>
            <person name="Garcia-Roger E.M."/>
            <person name="Carmona M.J."/>
            <person name="Serra M."/>
            <person name="Gomez A."/>
        </authorList>
    </citation>
    <scope>NUCLEOTIDE SEQUENCE [LARGE SCALE GENOMIC DNA]</scope>
    <source>
        <strain evidence="4">HYR1</strain>
    </source>
</reference>
<dbReference type="Gene3D" id="1.25.40.10">
    <property type="entry name" value="Tetratricopeptide repeat domain"/>
    <property type="match status" value="3"/>
</dbReference>
<dbReference type="InterPro" id="IPR051685">
    <property type="entry name" value="Ycf3/AcsC/BcsC/TPR_MFPF"/>
</dbReference>
<comment type="caution">
    <text evidence="4">The sequence shown here is derived from an EMBL/GenBank/DDBJ whole genome shotgun (WGS) entry which is preliminary data.</text>
</comment>
<dbReference type="InterPro" id="IPR011990">
    <property type="entry name" value="TPR-like_helical_dom_sf"/>
</dbReference>
<dbReference type="Proteomes" id="UP000276133">
    <property type="component" value="Unassembled WGS sequence"/>
</dbReference>
<accession>A0A3M7Q9F5</accession>
<dbReference type="SMART" id="SM00028">
    <property type="entry name" value="TPR"/>
    <property type="match status" value="5"/>
</dbReference>
<dbReference type="PROSITE" id="PS50005">
    <property type="entry name" value="TPR"/>
    <property type="match status" value="1"/>
</dbReference>
<dbReference type="OrthoDB" id="626167at2759"/>
<keyword evidence="2 3" id="KW-0802">TPR repeat</keyword>
<keyword evidence="5" id="KW-1185">Reference proteome</keyword>
<dbReference type="PANTHER" id="PTHR44943:SF4">
    <property type="entry name" value="TPR REPEAT-CONTAINING PROTEIN MJ0798"/>
    <property type="match status" value="1"/>
</dbReference>
<dbReference type="InterPro" id="IPR019734">
    <property type="entry name" value="TPR_rpt"/>
</dbReference>
<dbReference type="STRING" id="10195.A0A3M7Q9F5"/>
<proteinExistence type="predicted"/>
<organism evidence="4 5">
    <name type="scientific">Brachionus plicatilis</name>
    <name type="common">Marine rotifer</name>
    <name type="synonym">Brachionus muelleri</name>
    <dbReference type="NCBI Taxonomy" id="10195"/>
    <lineage>
        <taxon>Eukaryota</taxon>
        <taxon>Metazoa</taxon>
        <taxon>Spiralia</taxon>
        <taxon>Gnathifera</taxon>
        <taxon>Rotifera</taxon>
        <taxon>Eurotatoria</taxon>
        <taxon>Monogononta</taxon>
        <taxon>Pseudotrocha</taxon>
        <taxon>Ploima</taxon>
        <taxon>Brachionidae</taxon>
        <taxon>Brachionus</taxon>
    </lineage>
</organism>
<dbReference type="AlphaFoldDB" id="A0A3M7Q9F5"/>
<name>A0A3M7Q9F5_BRAPC</name>
<evidence type="ECO:0000256" key="2">
    <source>
        <dbReference type="ARBA" id="ARBA00022803"/>
    </source>
</evidence>
<keyword evidence="1" id="KW-0677">Repeat</keyword>
<evidence type="ECO:0000256" key="1">
    <source>
        <dbReference type="ARBA" id="ARBA00022737"/>
    </source>
</evidence>
<evidence type="ECO:0000256" key="3">
    <source>
        <dbReference type="PROSITE-ProRule" id="PRU00339"/>
    </source>
</evidence>
<dbReference type="SUPFAM" id="SSF48452">
    <property type="entry name" value="TPR-like"/>
    <property type="match status" value="1"/>
</dbReference>
<gene>
    <name evidence="4" type="ORF">BpHYR1_031547</name>
</gene>
<protein>
    <submittedName>
        <fullName evidence="4">TPR repeat-containing</fullName>
    </submittedName>
</protein>
<dbReference type="Pfam" id="PF13432">
    <property type="entry name" value="TPR_16"/>
    <property type="match status" value="1"/>
</dbReference>
<dbReference type="Pfam" id="PF13181">
    <property type="entry name" value="TPR_8"/>
    <property type="match status" value="1"/>
</dbReference>
<dbReference type="Pfam" id="PF13431">
    <property type="entry name" value="TPR_17"/>
    <property type="match status" value="1"/>
</dbReference>
<dbReference type="PANTHER" id="PTHR44943">
    <property type="entry name" value="CELLULOSE SYNTHASE OPERON PROTEIN C"/>
    <property type="match status" value="1"/>
</dbReference>
<dbReference type="EMBL" id="REGN01006858">
    <property type="protein sequence ID" value="RNA08087.1"/>
    <property type="molecule type" value="Genomic_DNA"/>
</dbReference>
<evidence type="ECO:0000313" key="4">
    <source>
        <dbReference type="EMBL" id="RNA08087.1"/>
    </source>
</evidence>